<dbReference type="PANTHER" id="PTHR33254:SF4">
    <property type="entry name" value="4-HYDROXY-4-METHYL-2-OXOGLUTARATE ALDOLASE 3-RELATED"/>
    <property type="match status" value="1"/>
</dbReference>
<dbReference type="Gene3D" id="3.50.30.40">
    <property type="entry name" value="Ribonuclease E inhibitor RraA/RraA-like"/>
    <property type="match status" value="1"/>
</dbReference>
<accession>A0ABW2B796</accession>
<protein>
    <recommendedName>
        <fullName evidence="2">Putative 4-hydroxy-4-methyl-2-oxoglutarate aldolase</fullName>
    </recommendedName>
    <alternativeName>
        <fullName evidence="3">Regulator of ribonuclease activity homolog</fullName>
    </alternativeName>
    <alternativeName>
        <fullName evidence="4">RraA-like protein</fullName>
    </alternativeName>
</protein>
<dbReference type="InterPro" id="IPR005493">
    <property type="entry name" value="RraA/RraA-like"/>
</dbReference>
<dbReference type="CDD" id="cd16841">
    <property type="entry name" value="RraA_family"/>
    <property type="match status" value="1"/>
</dbReference>
<evidence type="ECO:0000313" key="6">
    <source>
        <dbReference type="Proteomes" id="UP001596353"/>
    </source>
</evidence>
<keyword evidence="6" id="KW-1185">Reference proteome</keyword>
<proteinExistence type="predicted"/>
<evidence type="ECO:0000256" key="3">
    <source>
        <dbReference type="ARBA" id="ARBA00029596"/>
    </source>
</evidence>
<comment type="cofactor">
    <cofactor evidence="1">
        <name>a divalent metal cation</name>
        <dbReference type="ChEBI" id="CHEBI:60240"/>
    </cofactor>
</comment>
<dbReference type="PANTHER" id="PTHR33254">
    <property type="entry name" value="4-HYDROXY-4-METHYL-2-OXOGLUTARATE ALDOLASE 3-RELATED"/>
    <property type="match status" value="1"/>
</dbReference>
<evidence type="ECO:0000256" key="2">
    <source>
        <dbReference type="ARBA" id="ARBA00016549"/>
    </source>
</evidence>
<evidence type="ECO:0000256" key="4">
    <source>
        <dbReference type="ARBA" id="ARBA00030169"/>
    </source>
</evidence>
<name>A0ABW2B796_9RHOB</name>
<reference evidence="6" key="1">
    <citation type="journal article" date="2019" name="Int. J. Syst. Evol. Microbiol.">
        <title>The Global Catalogue of Microorganisms (GCM) 10K type strain sequencing project: providing services to taxonomists for standard genome sequencing and annotation.</title>
        <authorList>
            <consortium name="The Broad Institute Genomics Platform"/>
            <consortium name="The Broad Institute Genome Sequencing Center for Infectious Disease"/>
            <person name="Wu L."/>
            <person name="Ma J."/>
        </authorList>
    </citation>
    <scope>NUCLEOTIDE SEQUENCE [LARGE SCALE GENOMIC DNA]</scope>
    <source>
        <strain evidence="6">CCUG 66188</strain>
    </source>
</reference>
<dbReference type="InterPro" id="IPR036704">
    <property type="entry name" value="RraA/RraA-like_sf"/>
</dbReference>
<dbReference type="EMBL" id="JBHSWG010000003">
    <property type="protein sequence ID" value="MFC6761600.1"/>
    <property type="molecule type" value="Genomic_DNA"/>
</dbReference>
<dbReference type="SUPFAM" id="SSF89562">
    <property type="entry name" value="RraA-like"/>
    <property type="match status" value="1"/>
</dbReference>
<dbReference type="Pfam" id="PF03737">
    <property type="entry name" value="RraA-like"/>
    <property type="match status" value="1"/>
</dbReference>
<organism evidence="5 6">
    <name type="scientific">Sulfitobacter porphyrae</name>
    <dbReference type="NCBI Taxonomy" id="1246864"/>
    <lineage>
        <taxon>Bacteria</taxon>
        <taxon>Pseudomonadati</taxon>
        <taxon>Pseudomonadota</taxon>
        <taxon>Alphaproteobacteria</taxon>
        <taxon>Rhodobacterales</taxon>
        <taxon>Roseobacteraceae</taxon>
        <taxon>Sulfitobacter</taxon>
    </lineage>
</organism>
<dbReference type="Proteomes" id="UP001596353">
    <property type="component" value="Unassembled WGS sequence"/>
</dbReference>
<evidence type="ECO:0000256" key="1">
    <source>
        <dbReference type="ARBA" id="ARBA00001968"/>
    </source>
</evidence>
<gene>
    <name evidence="5" type="ORF">ACFQFQ_22475</name>
</gene>
<sequence length="250" mass="26562">MIPDQQPEEREIHTLGRLPHEAFGTFTLPKIASEVLEGFRALPDLTGMTSDAMDELGISGAVTGGKLYPSTPGARLVGRALTVLNVPREDAPEVAVQGGVSMLADVEAHNLAEPGDVLVLQGVDTISNMGGLLASIAKRQGELGAIVDGAVRDIAHSRKIEYPIWSRSVSPVTGKWRVRTIGVNVPVKICGVSVMPGDIVLADEVGVCFVPLERAESVLANAREIARSEAKRQEAIVAGAPIHEVMLRKK</sequence>
<comment type="caution">
    <text evidence="5">The sequence shown here is derived from an EMBL/GenBank/DDBJ whole genome shotgun (WGS) entry which is preliminary data.</text>
</comment>
<evidence type="ECO:0000313" key="5">
    <source>
        <dbReference type="EMBL" id="MFC6761600.1"/>
    </source>
</evidence>